<gene>
    <name evidence="1" type="ORF">BDV95DRAFT_603404</name>
</gene>
<keyword evidence="2" id="KW-1185">Reference proteome</keyword>
<name>A0A7C8ICE4_9PLEO</name>
<dbReference type="EMBL" id="JAADJZ010000004">
    <property type="protein sequence ID" value="KAF2876028.1"/>
    <property type="molecule type" value="Genomic_DNA"/>
</dbReference>
<protein>
    <submittedName>
        <fullName evidence="1">Uncharacterized protein</fullName>
    </submittedName>
</protein>
<organism evidence="1 2">
    <name type="scientific">Massariosphaeria phaeospora</name>
    <dbReference type="NCBI Taxonomy" id="100035"/>
    <lineage>
        <taxon>Eukaryota</taxon>
        <taxon>Fungi</taxon>
        <taxon>Dikarya</taxon>
        <taxon>Ascomycota</taxon>
        <taxon>Pezizomycotina</taxon>
        <taxon>Dothideomycetes</taxon>
        <taxon>Pleosporomycetidae</taxon>
        <taxon>Pleosporales</taxon>
        <taxon>Pleosporales incertae sedis</taxon>
        <taxon>Massariosphaeria</taxon>
    </lineage>
</organism>
<evidence type="ECO:0000313" key="1">
    <source>
        <dbReference type="EMBL" id="KAF2876028.1"/>
    </source>
</evidence>
<dbReference type="AlphaFoldDB" id="A0A7C8ICE4"/>
<sequence length="150" mass="17354">MSAGYFPKGPSTPSRHTTVKRVEWGAGHEARPCVEISHITFRFFADPFAPHPPRKIRVKTTMPSVAEYFFLKDFARAHQLDPQVWQDVRHVYEDDIDYAVRWRDQLVVLHQGGFINVDGVVVAETRLAELEDILWFIDGVLAVLDDDYWN</sequence>
<comment type="caution">
    <text evidence="1">The sequence shown here is derived from an EMBL/GenBank/DDBJ whole genome shotgun (WGS) entry which is preliminary data.</text>
</comment>
<reference evidence="1 2" key="1">
    <citation type="submission" date="2020-01" db="EMBL/GenBank/DDBJ databases">
        <authorList>
            <consortium name="DOE Joint Genome Institute"/>
            <person name="Haridas S."/>
            <person name="Albert R."/>
            <person name="Binder M."/>
            <person name="Bloem J."/>
            <person name="Labutti K."/>
            <person name="Salamov A."/>
            <person name="Andreopoulos B."/>
            <person name="Baker S.E."/>
            <person name="Barry K."/>
            <person name="Bills G."/>
            <person name="Bluhm B.H."/>
            <person name="Cannon C."/>
            <person name="Castanera R."/>
            <person name="Culley D.E."/>
            <person name="Daum C."/>
            <person name="Ezra D."/>
            <person name="Gonzalez J.B."/>
            <person name="Henrissat B."/>
            <person name="Kuo A."/>
            <person name="Liang C."/>
            <person name="Lipzen A."/>
            <person name="Lutzoni F."/>
            <person name="Magnuson J."/>
            <person name="Mondo S."/>
            <person name="Nolan M."/>
            <person name="Ohm R."/>
            <person name="Pangilinan J."/>
            <person name="Park H.-J.H."/>
            <person name="Ramirez L."/>
            <person name="Alfaro M."/>
            <person name="Sun H."/>
            <person name="Tritt A."/>
            <person name="Yoshinaga Y."/>
            <person name="Zwiers L.-H.L."/>
            <person name="Turgeon B.G."/>
            <person name="Goodwin S.B."/>
            <person name="Spatafora J.W."/>
            <person name="Crous P.W."/>
            <person name="Grigoriev I.V."/>
        </authorList>
    </citation>
    <scope>NUCLEOTIDE SEQUENCE [LARGE SCALE GENOMIC DNA]</scope>
    <source>
        <strain evidence="1 2">CBS 611.86</strain>
    </source>
</reference>
<accession>A0A7C8ICE4</accession>
<evidence type="ECO:0000313" key="2">
    <source>
        <dbReference type="Proteomes" id="UP000481861"/>
    </source>
</evidence>
<proteinExistence type="predicted"/>
<dbReference type="Proteomes" id="UP000481861">
    <property type="component" value="Unassembled WGS sequence"/>
</dbReference>